<feature type="transmembrane region" description="Helical" evidence="7">
    <location>
        <begin position="103"/>
        <end position="130"/>
    </location>
</feature>
<comment type="subcellular location">
    <subcellularLocation>
        <location evidence="1">Cell membrane</location>
        <topology evidence="1">Multi-pass membrane protein</topology>
    </subcellularLocation>
</comment>
<evidence type="ECO:0000313" key="8">
    <source>
        <dbReference type="EMBL" id="MBP3955028.1"/>
    </source>
</evidence>
<feature type="transmembrane region" description="Helical" evidence="7">
    <location>
        <begin position="136"/>
        <end position="158"/>
    </location>
</feature>
<feature type="transmembrane region" description="Helical" evidence="7">
    <location>
        <begin position="28"/>
        <end position="50"/>
    </location>
</feature>
<comment type="similarity">
    <text evidence="2">Belongs to the NrfD family.</text>
</comment>
<feature type="transmembrane region" description="Helical" evidence="7">
    <location>
        <begin position="246"/>
        <end position="264"/>
    </location>
</feature>
<accession>A0ABS5BMW6</accession>
<evidence type="ECO:0000256" key="7">
    <source>
        <dbReference type="SAM" id="Phobius"/>
    </source>
</evidence>
<keyword evidence="5 7" id="KW-1133">Transmembrane helix</keyword>
<keyword evidence="6 7" id="KW-0472">Membrane</keyword>
<dbReference type="InterPro" id="IPR005614">
    <property type="entry name" value="NrfD-like"/>
</dbReference>
<dbReference type="EMBL" id="JAGKQQ010000001">
    <property type="protein sequence ID" value="MBP3955028.1"/>
    <property type="molecule type" value="Genomic_DNA"/>
</dbReference>
<keyword evidence="9" id="KW-1185">Reference proteome</keyword>
<dbReference type="Pfam" id="PF03916">
    <property type="entry name" value="NrfD"/>
    <property type="match status" value="1"/>
</dbReference>
<proteinExistence type="inferred from homology"/>
<keyword evidence="3" id="KW-1003">Cell membrane</keyword>
<evidence type="ECO:0000313" key="9">
    <source>
        <dbReference type="Proteomes" id="UP000676565"/>
    </source>
</evidence>
<comment type="caution">
    <text evidence="8">The sequence shown here is derived from an EMBL/GenBank/DDBJ whole genome shotgun (WGS) entry which is preliminary data.</text>
</comment>
<keyword evidence="4 7" id="KW-0812">Transmembrane</keyword>
<feature type="transmembrane region" description="Helical" evidence="7">
    <location>
        <begin position="179"/>
        <end position="200"/>
    </location>
</feature>
<dbReference type="Proteomes" id="UP000676565">
    <property type="component" value="Unassembled WGS sequence"/>
</dbReference>
<evidence type="ECO:0000256" key="4">
    <source>
        <dbReference type="ARBA" id="ARBA00022692"/>
    </source>
</evidence>
<feature type="transmembrane region" description="Helical" evidence="7">
    <location>
        <begin position="270"/>
        <end position="290"/>
    </location>
</feature>
<gene>
    <name evidence="8" type="primary">nrfD</name>
    <name evidence="8" type="ORF">J8F10_07000</name>
</gene>
<name>A0ABS5BMW6_9BACT</name>
<feature type="transmembrane region" description="Helical" evidence="7">
    <location>
        <begin position="206"/>
        <end position="226"/>
    </location>
</feature>
<protein>
    <submittedName>
        <fullName evidence="8">Polysulfide reductase NrfD</fullName>
    </submittedName>
</protein>
<dbReference type="Gene3D" id="1.20.1630.10">
    <property type="entry name" value="Formate dehydrogenase/DMSO reductase domain"/>
    <property type="match status" value="1"/>
</dbReference>
<evidence type="ECO:0000256" key="6">
    <source>
        <dbReference type="ARBA" id="ARBA00023136"/>
    </source>
</evidence>
<evidence type="ECO:0000256" key="5">
    <source>
        <dbReference type="ARBA" id="ARBA00022989"/>
    </source>
</evidence>
<reference evidence="8 9" key="1">
    <citation type="submission" date="2021-04" db="EMBL/GenBank/DDBJ databases">
        <authorList>
            <person name="Ivanova A."/>
        </authorList>
    </citation>
    <scope>NUCLEOTIDE SEQUENCE [LARGE SCALE GENOMIC DNA]</scope>
    <source>
        <strain evidence="8 9">G18</strain>
    </source>
</reference>
<evidence type="ECO:0000256" key="3">
    <source>
        <dbReference type="ARBA" id="ARBA00022475"/>
    </source>
</evidence>
<sequence>MRTKANAPGQGGYANQVITKPPAWHTLVVFDVLFNNLTTGLFLVAAIGELARPAVFEPVATWAYPLALVLLLIDLGTLVLDLGDKLRFHHMLRVFKPSSPMSLGTWCLTIYSLFLTAILAIEFVALLAWLPGDTGLVWWARKFAVVGGIPFCFGSAAYKGVLFSTTAQPGWKDARWLGAYLVNSALWLGAGELLVIAALMGESRAVDLLVTAVGLLAVLNLIVLGLLANDLHPTLAQLYPREERRFAGAVLVLVGVALPIGLLLAGSGVVIASAVLAAVVSANLGVRFVLVRLPHAVTKA</sequence>
<evidence type="ECO:0000256" key="1">
    <source>
        <dbReference type="ARBA" id="ARBA00004651"/>
    </source>
</evidence>
<evidence type="ECO:0000256" key="2">
    <source>
        <dbReference type="ARBA" id="ARBA00008929"/>
    </source>
</evidence>
<feature type="transmembrane region" description="Helical" evidence="7">
    <location>
        <begin position="62"/>
        <end position="82"/>
    </location>
</feature>
<organism evidence="8 9">
    <name type="scientific">Gemmata palustris</name>
    <dbReference type="NCBI Taxonomy" id="2822762"/>
    <lineage>
        <taxon>Bacteria</taxon>
        <taxon>Pseudomonadati</taxon>
        <taxon>Planctomycetota</taxon>
        <taxon>Planctomycetia</taxon>
        <taxon>Gemmatales</taxon>
        <taxon>Gemmataceae</taxon>
        <taxon>Gemmata</taxon>
    </lineage>
</organism>
<dbReference type="RefSeq" id="WP_210653129.1">
    <property type="nucleotide sequence ID" value="NZ_JAGKQQ010000001.1"/>
</dbReference>